<dbReference type="CDD" id="cd03676">
    <property type="entry name" value="NUDIX_Tnr3_like"/>
    <property type="match status" value="1"/>
</dbReference>
<proteinExistence type="predicted"/>
<dbReference type="AlphaFoldDB" id="A0A4V5NH35"/>
<dbReference type="InterPro" id="IPR015797">
    <property type="entry name" value="NUDIX_hydrolase-like_dom_sf"/>
</dbReference>
<dbReference type="EMBL" id="NAJQ01000141">
    <property type="protein sequence ID" value="TKA77289.1"/>
    <property type="molecule type" value="Genomic_DNA"/>
</dbReference>
<dbReference type="STRING" id="329884.A0A4V5NH35"/>
<evidence type="ECO:0008006" key="3">
    <source>
        <dbReference type="Google" id="ProtNLM"/>
    </source>
</evidence>
<reference evidence="1 2" key="1">
    <citation type="submission" date="2017-03" db="EMBL/GenBank/DDBJ databases">
        <title>Genomes of endolithic fungi from Antarctica.</title>
        <authorList>
            <person name="Coleine C."/>
            <person name="Masonjones S."/>
            <person name="Stajich J.E."/>
        </authorList>
    </citation>
    <scope>NUCLEOTIDE SEQUENCE [LARGE SCALE GENOMIC DNA]</scope>
    <source>
        <strain evidence="1 2">CCFEE 5184</strain>
    </source>
</reference>
<name>A0A4V5NH35_9PEZI</name>
<sequence>MAQPSGQHSYLSLVASCDDFPFDPAGTEEYYKLYLPNDDQPHGFMLPAIVKQMPWTSDFAICHDHPRSVIVLDRSNSKDPASAINAAFAQLVNECIERKLFDLLCGRHSEPFAIVGARYDQPVHVERFAAALFGLTQRGAHLVAYTMDPDAGMKFWIPRRSAHLYTYPAHEEASLPEMLVREHARSGGAISHISLTGKGFPGEQGLVVPDYIYVYDMELPPDVVPKPHDDEVGEFYCLSVEEVQAALLREEFKPDSAAVLVDFLIRHSIIIPENEPDFVEISMRLHRRLPFEVGV</sequence>
<dbReference type="Gene3D" id="3.90.79.10">
    <property type="entry name" value="Nucleoside Triphosphate Pyrophosphohydrolase"/>
    <property type="match status" value="2"/>
</dbReference>
<dbReference type="OrthoDB" id="10261522at2759"/>
<comment type="caution">
    <text evidence="1">The sequence shown here is derived from an EMBL/GenBank/DDBJ whole genome shotgun (WGS) entry which is preliminary data.</text>
</comment>
<accession>A0A4V5NH35</accession>
<gene>
    <name evidence="1" type="ORF">B0A55_04331</name>
</gene>
<organism evidence="1 2">
    <name type="scientific">Friedmanniomyces simplex</name>
    <dbReference type="NCBI Taxonomy" id="329884"/>
    <lineage>
        <taxon>Eukaryota</taxon>
        <taxon>Fungi</taxon>
        <taxon>Dikarya</taxon>
        <taxon>Ascomycota</taxon>
        <taxon>Pezizomycotina</taxon>
        <taxon>Dothideomycetes</taxon>
        <taxon>Dothideomycetidae</taxon>
        <taxon>Mycosphaerellales</taxon>
        <taxon>Teratosphaeriaceae</taxon>
        <taxon>Friedmanniomyces</taxon>
    </lineage>
</organism>
<evidence type="ECO:0000313" key="1">
    <source>
        <dbReference type="EMBL" id="TKA77289.1"/>
    </source>
</evidence>
<dbReference type="SUPFAM" id="SSF55811">
    <property type="entry name" value="Nudix"/>
    <property type="match status" value="1"/>
</dbReference>
<evidence type="ECO:0000313" key="2">
    <source>
        <dbReference type="Proteomes" id="UP000309340"/>
    </source>
</evidence>
<dbReference type="Proteomes" id="UP000309340">
    <property type="component" value="Unassembled WGS sequence"/>
</dbReference>
<protein>
    <recommendedName>
        <fullName evidence="3">Nudix hydrolase domain-containing protein</fullName>
    </recommendedName>
</protein>
<keyword evidence="2" id="KW-1185">Reference proteome</keyword>